<dbReference type="InterPro" id="IPR050276">
    <property type="entry name" value="MshD_Acetyltransferase"/>
</dbReference>
<dbReference type="RefSeq" id="WP_271140745.1">
    <property type="nucleotide sequence ID" value="NZ_JAPYYP010000031.1"/>
</dbReference>
<feature type="domain" description="N-acetyltransferase" evidence="1">
    <location>
        <begin position="2"/>
        <end position="150"/>
    </location>
</feature>
<dbReference type="EMBL" id="JAPYYP010000031">
    <property type="protein sequence ID" value="MDA5110397.1"/>
    <property type="molecule type" value="Genomic_DNA"/>
</dbReference>
<dbReference type="Pfam" id="PF13508">
    <property type="entry name" value="Acetyltransf_7"/>
    <property type="match status" value="1"/>
</dbReference>
<evidence type="ECO:0000313" key="2">
    <source>
        <dbReference type="EMBL" id="MDA5110397.1"/>
    </source>
</evidence>
<dbReference type="SUPFAM" id="SSF55729">
    <property type="entry name" value="Acyl-CoA N-acyltransferases (Nat)"/>
    <property type="match status" value="1"/>
</dbReference>
<dbReference type="CDD" id="cd04301">
    <property type="entry name" value="NAT_SF"/>
    <property type="match status" value="1"/>
</dbReference>
<organism evidence="2 3">
    <name type="scientific">Brevibacillus thermoruber</name>
    <dbReference type="NCBI Taxonomy" id="33942"/>
    <lineage>
        <taxon>Bacteria</taxon>
        <taxon>Bacillati</taxon>
        <taxon>Bacillota</taxon>
        <taxon>Bacilli</taxon>
        <taxon>Bacillales</taxon>
        <taxon>Paenibacillaceae</taxon>
        <taxon>Brevibacillus</taxon>
    </lineage>
</organism>
<dbReference type="PANTHER" id="PTHR43617">
    <property type="entry name" value="L-AMINO ACID N-ACETYLTRANSFERASE"/>
    <property type="match status" value="1"/>
</dbReference>
<accession>A0A9X3TTU9</accession>
<keyword evidence="3" id="KW-1185">Reference proteome</keyword>
<comment type="caution">
    <text evidence="2">The sequence shown here is derived from an EMBL/GenBank/DDBJ whole genome shotgun (WGS) entry which is preliminary data.</text>
</comment>
<gene>
    <name evidence="2" type="ORF">O3V59_18715</name>
</gene>
<dbReference type="PROSITE" id="PS51186">
    <property type="entry name" value="GNAT"/>
    <property type="match status" value="1"/>
</dbReference>
<proteinExistence type="predicted"/>
<dbReference type="InterPro" id="IPR000182">
    <property type="entry name" value="GNAT_dom"/>
</dbReference>
<sequence length="171" mass="18663">MFTIRPEQNGDAAAIRDVHTLAFQRENEARLVEAIRTSAFFVPELSLVAVADEVIGHILFSIISIETGKGSVSTLGLAPMAVKPDWQHQGVGSALVREGLQACKASGFEHVVVLGHPAYYPRFGFQPAKTKGIEPPFPVPDEVFMVYEIKKGSLNDRSGKVKYPPVFDVVT</sequence>
<protein>
    <submittedName>
        <fullName evidence="2">N-acetyltransferase</fullName>
    </submittedName>
</protein>
<dbReference type="InterPro" id="IPR016181">
    <property type="entry name" value="Acyl_CoA_acyltransferase"/>
</dbReference>
<dbReference type="PANTHER" id="PTHR43617:SF2">
    <property type="entry name" value="UPF0039 PROTEIN SLL0451"/>
    <property type="match status" value="1"/>
</dbReference>
<dbReference type="AlphaFoldDB" id="A0A9X3TTU9"/>
<dbReference type="GO" id="GO:0016747">
    <property type="term" value="F:acyltransferase activity, transferring groups other than amino-acyl groups"/>
    <property type="evidence" value="ECO:0007669"/>
    <property type="project" value="InterPro"/>
</dbReference>
<dbReference type="Gene3D" id="3.40.630.30">
    <property type="match status" value="1"/>
</dbReference>
<reference evidence="2" key="1">
    <citation type="submission" date="2022-12" db="EMBL/GenBank/DDBJ databases">
        <title>Draft genome sequence of the thermophilic strain Brevibacillus thermoruber HT42, isolated from Los Humeros, Puebla, Mexico, with biotechnological potential.</title>
        <authorList>
            <person name="Lara Sanchez J."/>
            <person name="Solis Palacios R."/>
            <person name="Bustos Baena A.S."/>
            <person name="Ruz Baez A.E."/>
            <person name="Espinosa Luna G."/>
            <person name="Oliart Ros R.M."/>
        </authorList>
    </citation>
    <scope>NUCLEOTIDE SEQUENCE</scope>
    <source>
        <strain evidence="2">HT42</strain>
    </source>
</reference>
<dbReference type="Proteomes" id="UP001151071">
    <property type="component" value="Unassembled WGS sequence"/>
</dbReference>
<evidence type="ECO:0000313" key="3">
    <source>
        <dbReference type="Proteomes" id="UP001151071"/>
    </source>
</evidence>
<evidence type="ECO:0000259" key="1">
    <source>
        <dbReference type="PROSITE" id="PS51186"/>
    </source>
</evidence>
<name>A0A9X3TTU9_9BACL</name>